<keyword evidence="2" id="KW-0472">Membrane</keyword>
<dbReference type="CDD" id="cd16935">
    <property type="entry name" value="HATPase_AgrC-ComD-like"/>
    <property type="match status" value="1"/>
</dbReference>
<accession>A0A9D2BEF8</accession>
<evidence type="ECO:0000313" key="5">
    <source>
        <dbReference type="Proteomes" id="UP000886805"/>
    </source>
</evidence>
<feature type="transmembrane region" description="Helical" evidence="2">
    <location>
        <begin position="151"/>
        <end position="171"/>
    </location>
</feature>
<feature type="transmembrane region" description="Helical" evidence="2">
    <location>
        <begin position="16"/>
        <end position="33"/>
    </location>
</feature>
<evidence type="ECO:0000313" key="4">
    <source>
        <dbReference type="EMBL" id="HIX72462.1"/>
    </source>
</evidence>
<reference evidence="4" key="2">
    <citation type="submission" date="2021-04" db="EMBL/GenBank/DDBJ databases">
        <authorList>
            <person name="Gilroy R."/>
        </authorList>
    </citation>
    <scope>NUCLEOTIDE SEQUENCE</scope>
    <source>
        <strain evidence="4">ChiSxjej3B15-1167</strain>
    </source>
</reference>
<dbReference type="InterPro" id="IPR032834">
    <property type="entry name" value="NatK-like_C"/>
</dbReference>
<dbReference type="Gene3D" id="3.30.565.10">
    <property type="entry name" value="Histidine kinase-like ATPase, C-terminal domain"/>
    <property type="match status" value="1"/>
</dbReference>
<feature type="domain" description="Sensor histidine kinase NatK-like C-terminal" evidence="3">
    <location>
        <begin position="316"/>
        <end position="452"/>
    </location>
</feature>
<feature type="region of interest" description="Disordered" evidence="1">
    <location>
        <begin position="400"/>
        <end position="423"/>
    </location>
</feature>
<keyword evidence="2" id="KW-0812">Transmembrane</keyword>
<protein>
    <submittedName>
        <fullName evidence="4">GHKL domain-containing protein</fullName>
    </submittedName>
</protein>
<proteinExistence type="predicted"/>
<feature type="transmembrane region" description="Helical" evidence="2">
    <location>
        <begin position="45"/>
        <end position="63"/>
    </location>
</feature>
<dbReference type="Pfam" id="PF14501">
    <property type="entry name" value="HATPase_c_5"/>
    <property type="match status" value="1"/>
</dbReference>
<organism evidence="4 5">
    <name type="scientific">Candidatus Anaerobutyricum stercoripullorum</name>
    <dbReference type="NCBI Taxonomy" id="2838456"/>
    <lineage>
        <taxon>Bacteria</taxon>
        <taxon>Bacillati</taxon>
        <taxon>Bacillota</taxon>
        <taxon>Clostridia</taxon>
        <taxon>Lachnospirales</taxon>
        <taxon>Lachnospiraceae</taxon>
        <taxon>Anaerobutyricum</taxon>
    </lineage>
</organism>
<dbReference type="InterPro" id="IPR036890">
    <property type="entry name" value="HATPase_C_sf"/>
</dbReference>
<dbReference type="PANTHER" id="PTHR40448:SF1">
    <property type="entry name" value="TWO-COMPONENT SENSOR HISTIDINE KINASE"/>
    <property type="match status" value="1"/>
</dbReference>
<evidence type="ECO:0000256" key="1">
    <source>
        <dbReference type="SAM" id="MobiDB-lite"/>
    </source>
</evidence>
<comment type="caution">
    <text evidence="4">The sequence shown here is derived from an EMBL/GenBank/DDBJ whole genome shotgun (WGS) entry which is preliminary data.</text>
</comment>
<dbReference type="SUPFAM" id="SSF55874">
    <property type="entry name" value="ATPase domain of HSP90 chaperone/DNA topoisomerase II/histidine kinase"/>
    <property type="match status" value="1"/>
</dbReference>
<dbReference type="PANTHER" id="PTHR40448">
    <property type="entry name" value="TWO-COMPONENT SENSOR HISTIDINE KINASE"/>
    <property type="match status" value="1"/>
</dbReference>
<dbReference type="EMBL" id="DXEQ01000155">
    <property type="protein sequence ID" value="HIX72462.1"/>
    <property type="molecule type" value="Genomic_DNA"/>
</dbReference>
<reference evidence="4" key="1">
    <citation type="journal article" date="2021" name="PeerJ">
        <title>Extensive microbial diversity within the chicken gut microbiome revealed by metagenomics and culture.</title>
        <authorList>
            <person name="Gilroy R."/>
            <person name="Ravi A."/>
            <person name="Getino M."/>
            <person name="Pursley I."/>
            <person name="Horton D.L."/>
            <person name="Alikhan N.F."/>
            <person name="Baker D."/>
            <person name="Gharbi K."/>
            <person name="Hall N."/>
            <person name="Watson M."/>
            <person name="Adriaenssens E.M."/>
            <person name="Foster-Nyarko E."/>
            <person name="Jarju S."/>
            <person name="Secka A."/>
            <person name="Antonio M."/>
            <person name="Oren A."/>
            <person name="Chaudhuri R.R."/>
            <person name="La Ragione R."/>
            <person name="Hildebrand F."/>
            <person name="Pallen M.J."/>
        </authorList>
    </citation>
    <scope>NUCLEOTIDE SEQUENCE</scope>
    <source>
        <strain evidence="4">ChiSxjej3B15-1167</strain>
    </source>
</reference>
<dbReference type="Proteomes" id="UP000886805">
    <property type="component" value="Unassembled WGS sequence"/>
</dbReference>
<keyword evidence="2" id="KW-1133">Transmembrane helix</keyword>
<name>A0A9D2BEF8_9FIRM</name>
<feature type="transmembrane region" description="Helical" evidence="2">
    <location>
        <begin position="119"/>
        <end position="139"/>
    </location>
</feature>
<dbReference type="GO" id="GO:0042802">
    <property type="term" value="F:identical protein binding"/>
    <property type="evidence" value="ECO:0007669"/>
    <property type="project" value="TreeGrafter"/>
</dbReference>
<feature type="transmembrane region" description="Helical" evidence="2">
    <location>
        <begin position="96"/>
        <end position="113"/>
    </location>
</feature>
<dbReference type="AlphaFoldDB" id="A0A9D2BEF8"/>
<gene>
    <name evidence="4" type="ORF">H9849_05515</name>
</gene>
<sequence length="468" mass="52966">METIREIARLLEDIPFTMWLLLIINVAFIVGSMRNLFRIKKGWRGFLPVIAVAFLASGTVVYIGDWGNLPLTFVVILVLIWVCSEDDGWKKMTVGLLFGSTIFAWNALVDNFIRIHSNYFLLPRVLFAVLFFAATRRFAAGKDYDLTPKMWRLVLLLTFVPVGNVLSVVLLSEERWEIGETDLRLHFAVLCLAFVAFVGLLWAIRVLARQRRLEQEALSAKLNEAYYESMEQQHFELRRLRHDMANHLQALSALPSEKKDTYIQELLDNGALAKTLNYCGDPTINAVLSVKENLLRQQNISLELKLDIPEELPFEKADLCAIYANALDNAAEACDGLPEEKPETTNAEPRANNTKNRTIILESRARKGMLVFQITNPVPENVQGQYAGISVQTETFSALSAGKEKSGQAETLPPTTKKDRTRHGYGLRSIRTSVEKYGGHMEIRQEEGQFTLFGYLPMHSATPQQKNN</sequence>
<feature type="transmembrane region" description="Helical" evidence="2">
    <location>
        <begin position="183"/>
        <end position="204"/>
    </location>
</feature>
<evidence type="ECO:0000259" key="3">
    <source>
        <dbReference type="Pfam" id="PF14501"/>
    </source>
</evidence>
<evidence type="ECO:0000256" key="2">
    <source>
        <dbReference type="SAM" id="Phobius"/>
    </source>
</evidence>